<sequence length="284" mass="30896">MERLIRKVLIIANLQKPAAAVLMDEIAFFLREQGIDAIPFGFFGKPEDISTEGVDFAFSLGGDGTVLYAARLLDNLGVPILAVNLGNFGFLTEISSCEWKEVFEGYRQGGLGLSRRVMLKVIVERGGKRIMTFSGLNDAVISANGMSKVVELDLRLNHNELGSYRADGVIVATPTGSTAYSVAAGGPILDPEMEALIINPICPFTLSNRPLVVSGNDVAQINVKKDQRTDIILSIDGQEVFPLQGGDLVFFEKSHSKALLVRSDRRNFFEVLRSKLNWSGGSDA</sequence>
<dbReference type="GO" id="GO:0051287">
    <property type="term" value="F:NAD binding"/>
    <property type="evidence" value="ECO:0007669"/>
    <property type="project" value="UniProtKB-ARBA"/>
</dbReference>
<dbReference type="PANTHER" id="PTHR20275">
    <property type="entry name" value="NAD KINASE"/>
    <property type="match status" value="1"/>
</dbReference>
<dbReference type="InterPro" id="IPR002504">
    <property type="entry name" value="NADK"/>
</dbReference>
<gene>
    <name evidence="6" type="primary">nadK</name>
    <name evidence="7" type="ordered locus">Spirs_1534</name>
</gene>
<comment type="subcellular location">
    <subcellularLocation>
        <location evidence="6">Cytoplasm</location>
    </subcellularLocation>
</comment>
<dbReference type="Gene3D" id="3.40.50.10330">
    <property type="entry name" value="Probable inorganic polyphosphate/atp-NAD kinase, domain 1"/>
    <property type="match status" value="1"/>
</dbReference>
<dbReference type="Pfam" id="PF20143">
    <property type="entry name" value="NAD_kinase_C"/>
    <property type="match status" value="1"/>
</dbReference>
<dbReference type="eggNOG" id="COG0061">
    <property type="taxonomic scope" value="Bacteria"/>
</dbReference>
<evidence type="ECO:0000256" key="5">
    <source>
        <dbReference type="ARBA" id="ARBA00047925"/>
    </source>
</evidence>
<keyword evidence="1 6" id="KW-0808">Transferase</keyword>
<dbReference type="SUPFAM" id="SSF111331">
    <property type="entry name" value="NAD kinase/diacylglycerol kinase-like"/>
    <property type="match status" value="1"/>
</dbReference>
<dbReference type="Proteomes" id="UP000002318">
    <property type="component" value="Chromosome"/>
</dbReference>
<evidence type="ECO:0000256" key="1">
    <source>
        <dbReference type="ARBA" id="ARBA00022679"/>
    </source>
</evidence>
<evidence type="ECO:0000256" key="2">
    <source>
        <dbReference type="ARBA" id="ARBA00022777"/>
    </source>
</evidence>
<dbReference type="AlphaFoldDB" id="E1R5P6"/>
<dbReference type="GO" id="GO:0019674">
    <property type="term" value="P:NAD+ metabolic process"/>
    <property type="evidence" value="ECO:0007669"/>
    <property type="project" value="InterPro"/>
</dbReference>
<proteinExistence type="inferred from homology"/>
<evidence type="ECO:0000256" key="6">
    <source>
        <dbReference type="HAMAP-Rule" id="MF_00361"/>
    </source>
</evidence>
<comment type="cofactor">
    <cofactor evidence="6">
        <name>a divalent metal cation</name>
        <dbReference type="ChEBI" id="CHEBI:60240"/>
    </cofactor>
</comment>
<feature type="binding site" evidence="6">
    <location>
        <position position="165"/>
    </location>
    <ligand>
        <name>NAD(+)</name>
        <dbReference type="ChEBI" id="CHEBI:57540"/>
    </ligand>
</feature>
<comment type="similarity">
    <text evidence="6">Belongs to the NAD kinase family.</text>
</comment>
<keyword evidence="6" id="KW-0067">ATP-binding</keyword>
<dbReference type="HAMAP" id="MF_00361">
    <property type="entry name" value="NAD_kinase"/>
    <property type="match status" value="1"/>
</dbReference>
<dbReference type="Pfam" id="PF01513">
    <property type="entry name" value="NAD_kinase"/>
    <property type="match status" value="1"/>
</dbReference>
<feature type="binding site" evidence="6">
    <location>
        <position position="167"/>
    </location>
    <ligand>
        <name>NAD(+)</name>
        <dbReference type="ChEBI" id="CHEBI:57540"/>
    </ligand>
</feature>
<feature type="binding site" evidence="6">
    <location>
        <begin position="137"/>
        <end position="138"/>
    </location>
    <ligand>
        <name>NAD(+)</name>
        <dbReference type="ChEBI" id="CHEBI:57540"/>
    </ligand>
</feature>
<feature type="binding site" evidence="6">
    <location>
        <position position="148"/>
    </location>
    <ligand>
        <name>NAD(+)</name>
        <dbReference type="ChEBI" id="CHEBI:57540"/>
    </ligand>
</feature>
<keyword evidence="8" id="KW-1185">Reference proteome</keyword>
<dbReference type="EMBL" id="CP002116">
    <property type="protein sequence ID" value="ADK80661.1"/>
    <property type="molecule type" value="Genomic_DNA"/>
</dbReference>
<dbReference type="RefSeq" id="WP_013254125.1">
    <property type="nucleotide sequence ID" value="NC_014364.1"/>
</dbReference>
<organism evidence="7 8">
    <name type="scientific">Sediminispirochaeta smaragdinae (strain DSM 11293 / JCM 15392 / SEBR 4228)</name>
    <name type="common">Spirochaeta smaragdinae</name>
    <dbReference type="NCBI Taxonomy" id="573413"/>
    <lineage>
        <taxon>Bacteria</taxon>
        <taxon>Pseudomonadati</taxon>
        <taxon>Spirochaetota</taxon>
        <taxon>Spirochaetia</taxon>
        <taxon>Spirochaetales</taxon>
        <taxon>Spirochaetaceae</taxon>
        <taxon>Sediminispirochaeta</taxon>
    </lineage>
</organism>
<dbReference type="GO" id="GO:0005737">
    <property type="term" value="C:cytoplasm"/>
    <property type="evidence" value="ECO:0007669"/>
    <property type="project" value="UniProtKB-SubCell"/>
</dbReference>
<dbReference type="OrthoDB" id="9774737at2"/>
<evidence type="ECO:0000313" key="8">
    <source>
        <dbReference type="Proteomes" id="UP000002318"/>
    </source>
</evidence>
<name>E1R5P6_SEDSS</name>
<dbReference type="GO" id="GO:0005524">
    <property type="term" value="F:ATP binding"/>
    <property type="evidence" value="ECO:0007669"/>
    <property type="project" value="UniProtKB-KW"/>
</dbReference>
<comment type="catalytic activity">
    <reaction evidence="5 6">
        <text>NAD(+) + ATP = ADP + NADP(+) + H(+)</text>
        <dbReference type="Rhea" id="RHEA:18629"/>
        <dbReference type="ChEBI" id="CHEBI:15378"/>
        <dbReference type="ChEBI" id="CHEBI:30616"/>
        <dbReference type="ChEBI" id="CHEBI:57540"/>
        <dbReference type="ChEBI" id="CHEBI:58349"/>
        <dbReference type="ChEBI" id="CHEBI:456216"/>
        <dbReference type="EC" id="2.7.1.23"/>
    </reaction>
</comment>
<keyword evidence="2 6" id="KW-0418">Kinase</keyword>
<evidence type="ECO:0000313" key="7">
    <source>
        <dbReference type="EMBL" id="ADK80661.1"/>
    </source>
</evidence>
<keyword evidence="6" id="KW-0547">Nucleotide-binding</keyword>
<dbReference type="InterPro" id="IPR017437">
    <property type="entry name" value="ATP-NAD_kinase_PpnK-typ_C"/>
</dbReference>
<feature type="binding site" evidence="6">
    <location>
        <position position="238"/>
    </location>
    <ligand>
        <name>NAD(+)</name>
        <dbReference type="ChEBI" id="CHEBI:57540"/>
    </ligand>
</feature>
<dbReference type="InterPro" id="IPR017438">
    <property type="entry name" value="ATP-NAD_kinase_N"/>
</dbReference>
<dbReference type="HOGENOM" id="CLU_008831_0_0_12"/>
<evidence type="ECO:0000256" key="4">
    <source>
        <dbReference type="ARBA" id="ARBA00023027"/>
    </source>
</evidence>
<dbReference type="KEGG" id="ssm:Spirs_1534"/>
<keyword evidence="6" id="KW-0963">Cytoplasm</keyword>
<comment type="caution">
    <text evidence="6">Lacks conserved residue(s) required for the propagation of feature annotation.</text>
</comment>
<feature type="active site" description="Proton acceptor" evidence="6">
    <location>
        <position position="63"/>
    </location>
</feature>
<dbReference type="Gene3D" id="2.60.200.30">
    <property type="entry name" value="Probable inorganic polyphosphate/atp-NAD kinase, domain 2"/>
    <property type="match status" value="1"/>
</dbReference>
<keyword evidence="3 6" id="KW-0521">NADP</keyword>
<dbReference type="InterPro" id="IPR016064">
    <property type="entry name" value="NAD/diacylglycerol_kinase_sf"/>
</dbReference>
<keyword evidence="4 6" id="KW-0520">NAD</keyword>
<evidence type="ECO:0000256" key="3">
    <source>
        <dbReference type="ARBA" id="ARBA00022857"/>
    </source>
</evidence>
<feature type="binding site" evidence="6">
    <location>
        <begin position="63"/>
        <end position="64"/>
    </location>
    <ligand>
        <name>NAD(+)</name>
        <dbReference type="ChEBI" id="CHEBI:57540"/>
    </ligand>
</feature>
<dbReference type="PANTHER" id="PTHR20275:SF0">
    <property type="entry name" value="NAD KINASE"/>
    <property type="match status" value="1"/>
</dbReference>
<dbReference type="STRING" id="573413.Spirs_1534"/>
<protein>
    <recommendedName>
        <fullName evidence="6">NAD kinase</fullName>
        <ecNumber evidence="6">2.7.1.23</ecNumber>
    </recommendedName>
    <alternativeName>
        <fullName evidence="6">ATP-dependent NAD kinase</fullName>
    </alternativeName>
</protein>
<dbReference type="GO" id="GO:0046872">
    <property type="term" value="F:metal ion binding"/>
    <property type="evidence" value="ECO:0007669"/>
    <property type="project" value="UniProtKB-UniRule"/>
</dbReference>
<dbReference type="GO" id="GO:0006741">
    <property type="term" value="P:NADP+ biosynthetic process"/>
    <property type="evidence" value="ECO:0007669"/>
    <property type="project" value="UniProtKB-UniRule"/>
</dbReference>
<accession>E1R5P6</accession>
<comment type="function">
    <text evidence="6">Involved in the regulation of the intracellular balance of NAD and NADP, and is a key enzyme in the biosynthesis of NADP. Catalyzes specifically the phosphorylation on 2'-hydroxyl of the adenosine moiety of NAD to yield NADP.</text>
</comment>
<dbReference type="GO" id="GO:0003951">
    <property type="term" value="F:NAD+ kinase activity"/>
    <property type="evidence" value="ECO:0007669"/>
    <property type="project" value="UniProtKB-UniRule"/>
</dbReference>
<dbReference type="EC" id="2.7.1.23" evidence="6"/>
<reference evidence="7 8" key="1">
    <citation type="journal article" date="2010" name="Stand. Genomic Sci.">
        <title>Complete genome sequence of Spirochaeta smaragdinae type strain (SEBR 4228).</title>
        <authorList>
            <person name="Mavromatis K."/>
            <person name="Yasawong M."/>
            <person name="Chertkov O."/>
            <person name="Lapidus A."/>
            <person name="Lucas S."/>
            <person name="Nolan M."/>
            <person name="Del Rio T.G."/>
            <person name="Tice H."/>
            <person name="Cheng J.F."/>
            <person name="Pitluck S."/>
            <person name="Liolios K."/>
            <person name="Ivanova N."/>
            <person name="Tapia R."/>
            <person name="Han C."/>
            <person name="Bruce D."/>
            <person name="Goodwin L."/>
            <person name="Pati A."/>
            <person name="Chen A."/>
            <person name="Palaniappan K."/>
            <person name="Land M."/>
            <person name="Hauser L."/>
            <person name="Chang Y.J."/>
            <person name="Jeffries C.D."/>
            <person name="Detter J.C."/>
            <person name="Rohde M."/>
            <person name="Brambilla E."/>
            <person name="Spring S."/>
            <person name="Goker M."/>
            <person name="Sikorski J."/>
            <person name="Woyke T."/>
            <person name="Bristow J."/>
            <person name="Eisen J.A."/>
            <person name="Markowitz V."/>
            <person name="Hugenholtz P."/>
            <person name="Klenk H.P."/>
            <person name="Kyrpides N.C."/>
        </authorList>
    </citation>
    <scope>NUCLEOTIDE SEQUENCE [LARGE SCALE GENOMIC DNA]</scope>
    <source>
        <strain evidence="8">DSM 11293 / JCM 15392 / SEBR 4228</strain>
    </source>
</reference>